<name>A0A0D3KWS1_EMIH1</name>
<evidence type="ECO:0008006" key="3">
    <source>
        <dbReference type="Google" id="ProtNLM"/>
    </source>
</evidence>
<dbReference type="KEGG" id="ehx:EMIHUDRAFT_223093"/>
<accession>A0A0D3KWS1</accession>
<dbReference type="HOGENOM" id="CLU_482718_0_0_1"/>
<reference evidence="2" key="1">
    <citation type="journal article" date="2013" name="Nature">
        <title>Pan genome of the phytoplankton Emiliania underpins its global distribution.</title>
        <authorList>
            <person name="Read B.A."/>
            <person name="Kegel J."/>
            <person name="Klute M.J."/>
            <person name="Kuo A."/>
            <person name="Lefebvre S.C."/>
            <person name="Maumus F."/>
            <person name="Mayer C."/>
            <person name="Miller J."/>
            <person name="Monier A."/>
            <person name="Salamov A."/>
            <person name="Young J."/>
            <person name="Aguilar M."/>
            <person name="Claverie J.M."/>
            <person name="Frickenhaus S."/>
            <person name="Gonzalez K."/>
            <person name="Herman E.K."/>
            <person name="Lin Y.C."/>
            <person name="Napier J."/>
            <person name="Ogata H."/>
            <person name="Sarno A.F."/>
            <person name="Shmutz J."/>
            <person name="Schroeder D."/>
            <person name="de Vargas C."/>
            <person name="Verret F."/>
            <person name="von Dassow P."/>
            <person name="Valentin K."/>
            <person name="Van de Peer Y."/>
            <person name="Wheeler G."/>
            <person name="Dacks J.B."/>
            <person name="Delwiche C.F."/>
            <person name="Dyhrman S.T."/>
            <person name="Glockner G."/>
            <person name="John U."/>
            <person name="Richards T."/>
            <person name="Worden A.Z."/>
            <person name="Zhang X."/>
            <person name="Grigoriev I.V."/>
            <person name="Allen A.E."/>
            <person name="Bidle K."/>
            <person name="Borodovsky M."/>
            <person name="Bowler C."/>
            <person name="Brownlee C."/>
            <person name="Cock J.M."/>
            <person name="Elias M."/>
            <person name="Gladyshev V.N."/>
            <person name="Groth M."/>
            <person name="Guda C."/>
            <person name="Hadaegh A."/>
            <person name="Iglesias-Rodriguez M.D."/>
            <person name="Jenkins J."/>
            <person name="Jones B.M."/>
            <person name="Lawson T."/>
            <person name="Leese F."/>
            <person name="Lindquist E."/>
            <person name="Lobanov A."/>
            <person name="Lomsadze A."/>
            <person name="Malik S.B."/>
            <person name="Marsh M.E."/>
            <person name="Mackinder L."/>
            <person name="Mock T."/>
            <person name="Mueller-Roeber B."/>
            <person name="Pagarete A."/>
            <person name="Parker M."/>
            <person name="Probert I."/>
            <person name="Quesneville H."/>
            <person name="Raines C."/>
            <person name="Rensing S.A."/>
            <person name="Riano-Pachon D.M."/>
            <person name="Richier S."/>
            <person name="Rokitta S."/>
            <person name="Shiraiwa Y."/>
            <person name="Soanes D.M."/>
            <person name="van der Giezen M."/>
            <person name="Wahlund T.M."/>
            <person name="Williams B."/>
            <person name="Wilson W."/>
            <person name="Wolfe G."/>
            <person name="Wurch L.L."/>
        </authorList>
    </citation>
    <scope>NUCLEOTIDE SEQUENCE</scope>
</reference>
<dbReference type="Gene3D" id="3.20.20.80">
    <property type="entry name" value="Glycosidases"/>
    <property type="match status" value="1"/>
</dbReference>
<keyword evidence="2" id="KW-1185">Reference proteome</keyword>
<dbReference type="Proteomes" id="UP000013827">
    <property type="component" value="Unassembled WGS sequence"/>
</dbReference>
<dbReference type="SUPFAM" id="SSF51445">
    <property type="entry name" value="(Trans)glycosidases"/>
    <property type="match status" value="1"/>
</dbReference>
<dbReference type="GeneID" id="17285477"/>
<dbReference type="AlphaFoldDB" id="A0A0D3KWS1"/>
<reference evidence="1" key="2">
    <citation type="submission" date="2024-10" db="UniProtKB">
        <authorList>
            <consortium name="EnsemblProtists"/>
        </authorList>
    </citation>
    <scope>IDENTIFICATION</scope>
</reference>
<dbReference type="EnsemblProtists" id="EOD40206">
    <property type="protein sequence ID" value="EOD40206"/>
    <property type="gene ID" value="EMIHUDRAFT_223093"/>
</dbReference>
<dbReference type="InterPro" id="IPR017853">
    <property type="entry name" value="GH"/>
</dbReference>
<sequence length="626" mass="68514">MLQAGSVCTSSIPKDALTAGCAAWCSLRQKTSHCEFCKCRSCEFCVPVELIDHVYASAGASMVDCEDAIEVSPPLEEVSIDMCKAACDDAFPECLAFDYSGRGGRCTLRVGDGEPVSFCVQLGASTFWRVEVPSADADDARVAAANAAEAESEAAAEAAAEAAESEAPRRIIVQGERLLDSSSGEELLLHGVNIFLDYLRFDDIALLRKLLPAANLVRLVGFWVIIAAKARFAAGESYPEAADVFHDTRLASAFEAMWRHIAGAMVDQPMLAGFEVMSEPRSKVTEQATVRRFYESVCSGVHLADRRIPIPCVVGPTPYYKVWQLNSSMILQLPTGAPMPDVLYTFDFYDPWDFITAEPAAEGLGYPGDYPCGVAFRGWVRNFCDNASQVVRVDRSWLETLLDYPSTLARTHRVPVFSNQWGVKHSVRSGRLAYASDVAGLFEERRIHSALWIWRSYRNEKWGFELVHEDKERRETEDVPLMRLLNGVWSGQVSSPSPSLLPPPPPQEAESLAMGGRFKCSTALDPLANCWSQRCCSDPAYTCYVNFPTLAHCRTGSAGGRLIGTPQSTLVRRNGFAVMPTDEPDAAPEALAHPHDFTVVSLADIRDAYTHAVAQLTADPVALVSA</sequence>
<evidence type="ECO:0000313" key="2">
    <source>
        <dbReference type="Proteomes" id="UP000013827"/>
    </source>
</evidence>
<dbReference type="RefSeq" id="XP_005792635.1">
    <property type="nucleotide sequence ID" value="XM_005792578.1"/>
</dbReference>
<proteinExistence type="predicted"/>
<organism evidence="1 2">
    <name type="scientific">Emiliania huxleyi (strain CCMP1516)</name>
    <dbReference type="NCBI Taxonomy" id="280463"/>
    <lineage>
        <taxon>Eukaryota</taxon>
        <taxon>Haptista</taxon>
        <taxon>Haptophyta</taxon>
        <taxon>Prymnesiophyceae</taxon>
        <taxon>Isochrysidales</taxon>
        <taxon>Noelaerhabdaceae</taxon>
        <taxon>Emiliania</taxon>
    </lineage>
</organism>
<dbReference type="PaxDb" id="2903-EOD40206"/>
<protein>
    <recommendedName>
        <fullName evidence="3">Glycoside hydrolase family 5 domain-containing protein</fullName>
    </recommendedName>
</protein>
<evidence type="ECO:0000313" key="1">
    <source>
        <dbReference type="EnsemblProtists" id="EOD40206"/>
    </source>
</evidence>